<name>A0AA95H0H0_9GAMM</name>
<proteinExistence type="predicted"/>
<protein>
    <submittedName>
        <fullName evidence="1">Uncharacterized protein</fullName>
    </submittedName>
</protein>
<sequence length="129" mass="14616">MDIDIIGTYKSVDGNLILEIQKSEPINSKFSGTLNVKNSPVGDVSYTISNGEWYYTNNRDIAAFQFKVANIDASVNPDDREYIIMDSWAGFLTRDGEFKASISRSYVHKNGTRELFAFNTVVFVKQKQE</sequence>
<dbReference type="EMBL" id="CP123518">
    <property type="protein sequence ID" value="WGM04090.1"/>
    <property type="molecule type" value="Genomic_DNA"/>
</dbReference>
<organism evidence="1 2">
    <name type="scientific">Arsenophonus nasoniae</name>
    <name type="common">son-killer infecting Nasonia vitripennis</name>
    <dbReference type="NCBI Taxonomy" id="638"/>
    <lineage>
        <taxon>Bacteria</taxon>
        <taxon>Pseudomonadati</taxon>
        <taxon>Pseudomonadota</taxon>
        <taxon>Gammaproteobacteria</taxon>
        <taxon>Enterobacterales</taxon>
        <taxon>Morganellaceae</taxon>
        <taxon>Arsenophonus</taxon>
    </lineage>
</organism>
<dbReference type="RefSeq" id="WP_280627370.1">
    <property type="nucleotide sequence ID" value="NZ_CP123518.1"/>
</dbReference>
<keyword evidence="1" id="KW-0614">Plasmid</keyword>
<reference evidence="1" key="1">
    <citation type="submission" date="2023-04" db="EMBL/GenBank/DDBJ databases">
        <title>Genome dynamics across the evolutionary transition to endosymbiosis.</title>
        <authorList>
            <person name="Siozios S."/>
            <person name="Nadal-Jimenez P."/>
            <person name="Azagi T."/>
            <person name="Sprong H."/>
            <person name="Frost C.L."/>
            <person name="Parratt S.R."/>
            <person name="Taylor G."/>
            <person name="Brettell L."/>
            <person name="Lew K.C."/>
            <person name="Croft L."/>
            <person name="King K.C."/>
            <person name="Brockhurst M.A."/>
            <person name="Hypsa V."/>
            <person name="Novakova E."/>
            <person name="Darby A.C."/>
            <person name="Hurst G.D.D."/>
        </authorList>
    </citation>
    <scope>NUCLEOTIDE SEQUENCE</scope>
    <source>
        <strain evidence="1">APv</strain>
        <plasmid evidence="1">paPv14</plasmid>
    </source>
</reference>
<gene>
    <name evidence="1" type="ORF">QE210_21800</name>
</gene>
<dbReference type="Proteomes" id="UP001177595">
    <property type="component" value="Plasmid paPv14"/>
</dbReference>
<dbReference type="AlphaFoldDB" id="A0AA95H0H0"/>
<accession>A0AA95H0H0</accession>
<evidence type="ECO:0000313" key="2">
    <source>
        <dbReference type="Proteomes" id="UP001177595"/>
    </source>
</evidence>
<evidence type="ECO:0000313" key="1">
    <source>
        <dbReference type="EMBL" id="WGM04090.1"/>
    </source>
</evidence>
<geneLocation type="plasmid" evidence="1 2">
    <name>paPv14</name>
</geneLocation>